<evidence type="ECO:0000313" key="2">
    <source>
        <dbReference type="EMBL" id="PNH01914.1"/>
    </source>
</evidence>
<dbReference type="GO" id="GO:0044611">
    <property type="term" value="C:nuclear pore inner ring"/>
    <property type="evidence" value="ECO:0007669"/>
    <property type="project" value="TreeGrafter"/>
</dbReference>
<dbReference type="PANTHER" id="PTHR31431:SF1">
    <property type="entry name" value="NUCLEOPORIN NUP188"/>
    <property type="match status" value="1"/>
</dbReference>
<comment type="caution">
    <text evidence="2">The sequence shown here is derived from an EMBL/GenBank/DDBJ whole genome shotgun (WGS) entry which is preliminary data.</text>
</comment>
<evidence type="ECO:0000313" key="3">
    <source>
        <dbReference type="Proteomes" id="UP000236333"/>
    </source>
</evidence>
<keyword evidence="3" id="KW-1185">Reference proteome</keyword>
<sequence length="1372" mass="141577">MSLDALFWAPHAVLHRKLQDGNISKAALDEHFDWLLAGTQKFRPQSESSRKQIAEKLKVEIRCKAFAWDVKHRPLALRAARLLDLDEVQAMLLLKRWLKENEPDLKPEDLPENDPMAINELLLQVLRYYHQERILLLKCIQVVMLKAGESDEAGRLLADLLSRLVRSNLEEQLHARLRENLEGGAAAITARLKACDARPPASAPSAAAAPGSSAGPLAAPAVTGGSAANLEWLSRAHSEMRSQLATERLELLHCLMLMYEVCGVRCKPERAQALARLLLDRVFASATGADSGNGGGGAAAGSGGGGGGGGSADPTTLLCQQLAGLLLLSCLDLPGHVQLATAPSAAAAGAADSALPMGGKTMDVHNQLSQYAASPSTSLLLLTWAGCLRLMDAATGSGGSGPGGHMIRDLDGAARELEARVLLLGRASHCVAALEHALLHNLPLDASDPTLLRDLADTLSLLAVLCHHEPALVQDLAQQSVPFASGTTRSWTDVVAGVLAIGPQLHARVASGAQQPQHGQQQQPSTLQLLADAAQLLGSVAAGAPGRVLALLPLLPLFSVPELLAGLPPLVPLDALPSFTVPSSIESFCGLLPYVSALQRDLEQPAGRYPLTVALLNLFSGLLERGFVASPLPAAVLYVLHELLPGHHHWRYASPKERWALTHAALRVLRVAVTAGACVTDPDISALSPLPPPPSSSSLLRAGAGAVVPYGPGLSAAAAAVEAAAASSLTPDQLLQAALPRLHVSVLSAALLKLLLLHGGVLLARSLPPPAEALEALRAEDASRAELPYMEECAGELLQLVPPLLAAACAHPQAVPHPFMSDARVCCAQEQPFEEFLLAGQEPTAAAHVASYVAYHEADQESTPPERQPAQGSDARACAALWDESSTSTAPLRALVAAAARLFPAVPSHLLQLLRLTAASPDTARAAYAFLQRSVSLVVLHGASEPAIRHLGGGEVELAAALPWNLAPSVPGLALPQGCVGALCPMPPLLSELRGRYMLVAWDAEVSGGGGQSRGQRQDLQAGDRGISYLALRALLSLAACVARPVARSLPAVSLCAAVPPGSAAEACLRALLRGDAASAHPHHHLLAAQLAADAVGSHAKLLDALMFPCALEEELFPRAPPAAAAPAPAAAGGGGAGGAGTLAVRRPLRPPRQALDGLYGTLQQAARLKREQPQVLCSALRLLAAMWRAPAAAHRAVTVLRASADLWPSLEACLLPVAPPAAAAAEQHAVSAEVASQRAWCEALALQVLTAEAFARSRAAAAAAGGGPAGSDGGGGGGLDALLDKLAREGLLLRLLRDSVGPAAAPPPAPGAGGVGAAAAAEAAAAAAEPVGALQRASAALYLEMGAEAVAELWGPPGEPDAVALAAGVRE</sequence>
<name>A0A2J7ZNQ9_9CHLO</name>
<dbReference type="OrthoDB" id="552259at2759"/>
<gene>
    <name evidence="2" type="ORF">TSOC_012151</name>
</gene>
<dbReference type="GO" id="GO:0006606">
    <property type="term" value="P:protein import into nucleus"/>
    <property type="evidence" value="ECO:0007669"/>
    <property type="project" value="TreeGrafter"/>
</dbReference>
<reference evidence="2 3" key="1">
    <citation type="journal article" date="2017" name="Mol. Biol. Evol.">
        <title>The 4-celled Tetrabaena socialis nuclear genome reveals the essential components for genetic control of cell number at the origin of multicellularity in the volvocine lineage.</title>
        <authorList>
            <person name="Featherston J."/>
            <person name="Arakaki Y."/>
            <person name="Hanschen E.R."/>
            <person name="Ferris P.J."/>
            <person name="Michod R.E."/>
            <person name="Olson B.J.S.C."/>
            <person name="Nozaki H."/>
            <person name="Durand P.M."/>
        </authorList>
    </citation>
    <scope>NUCLEOTIDE SEQUENCE [LARGE SCALE GENOMIC DNA]</scope>
    <source>
        <strain evidence="2 3">NIES-571</strain>
    </source>
</reference>
<dbReference type="InterPro" id="IPR044840">
    <property type="entry name" value="Nup188"/>
</dbReference>
<accession>A0A2J7ZNQ9</accession>
<dbReference type="GO" id="GO:0017056">
    <property type="term" value="F:structural constituent of nuclear pore"/>
    <property type="evidence" value="ECO:0007669"/>
    <property type="project" value="InterPro"/>
</dbReference>
<organism evidence="2 3">
    <name type="scientific">Tetrabaena socialis</name>
    <dbReference type="NCBI Taxonomy" id="47790"/>
    <lineage>
        <taxon>Eukaryota</taxon>
        <taxon>Viridiplantae</taxon>
        <taxon>Chlorophyta</taxon>
        <taxon>core chlorophytes</taxon>
        <taxon>Chlorophyceae</taxon>
        <taxon>CS clade</taxon>
        <taxon>Chlamydomonadales</taxon>
        <taxon>Tetrabaenaceae</taxon>
        <taxon>Tetrabaena</taxon>
    </lineage>
</organism>
<dbReference type="GO" id="GO:0006405">
    <property type="term" value="P:RNA export from nucleus"/>
    <property type="evidence" value="ECO:0007669"/>
    <property type="project" value="TreeGrafter"/>
</dbReference>
<protein>
    <submittedName>
        <fullName evidence="2">Uncharacterized protein</fullName>
    </submittedName>
</protein>
<evidence type="ECO:0000256" key="1">
    <source>
        <dbReference type="SAM" id="MobiDB-lite"/>
    </source>
</evidence>
<feature type="region of interest" description="Disordered" evidence="1">
    <location>
        <begin position="199"/>
        <end position="220"/>
    </location>
</feature>
<dbReference type="EMBL" id="PGGS01000764">
    <property type="protein sequence ID" value="PNH01914.1"/>
    <property type="molecule type" value="Genomic_DNA"/>
</dbReference>
<dbReference type="Proteomes" id="UP000236333">
    <property type="component" value="Unassembled WGS sequence"/>
</dbReference>
<feature type="non-terminal residue" evidence="2">
    <location>
        <position position="1372"/>
    </location>
</feature>
<proteinExistence type="predicted"/>
<dbReference type="PANTHER" id="PTHR31431">
    <property type="entry name" value="NUCLEOPORIN NUP188 HOMOLOG"/>
    <property type="match status" value="1"/>
</dbReference>